<dbReference type="AlphaFoldDB" id="U6H119"/>
<evidence type="ECO:0000313" key="2">
    <source>
        <dbReference type="EMBL" id="CDI84454.1"/>
    </source>
</evidence>
<sequence>MDLSSDRPAGEGGASSPAGWGGLSSNSSNSSSSNSSSSSSSNSPLAAAGLAYSAGSPESNPLRLPTVASSVGFSPLQQQQQQQQPQQPQLPLQQQYPLQQPLQQQQQLPYSGWQGGPPCPSSMWGELQQLLSPEDRQALQQIAARARAAAAATTLGLGIAAFNAGGIRY</sequence>
<feature type="compositionally biased region" description="Low complexity" evidence="1">
    <location>
        <begin position="75"/>
        <end position="110"/>
    </location>
</feature>
<protein>
    <submittedName>
        <fullName evidence="2">Uncharacterized protein</fullName>
    </submittedName>
</protein>
<dbReference type="VEuPathDB" id="ToxoDB:EAH_00052600"/>
<feature type="compositionally biased region" description="Low complexity" evidence="1">
    <location>
        <begin position="14"/>
        <end position="57"/>
    </location>
</feature>
<name>U6H119_EIMAC</name>
<dbReference type="EMBL" id="HG673681">
    <property type="protein sequence ID" value="CDI84454.1"/>
    <property type="molecule type" value="Genomic_DNA"/>
</dbReference>
<accession>U6H119</accession>
<dbReference type="GeneID" id="25273330"/>
<reference evidence="2" key="2">
    <citation type="submission" date="2013-10" db="EMBL/GenBank/DDBJ databases">
        <authorList>
            <person name="Aslett M."/>
        </authorList>
    </citation>
    <scope>NUCLEOTIDE SEQUENCE [LARGE SCALE GENOMIC DNA]</scope>
    <source>
        <strain evidence="2">Houghton</strain>
    </source>
</reference>
<evidence type="ECO:0000313" key="3">
    <source>
        <dbReference type="Proteomes" id="UP000018050"/>
    </source>
</evidence>
<organism evidence="2 3">
    <name type="scientific">Eimeria acervulina</name>
    <name type="common">Coccidian parasite</name>
    <dbReference type="NCBI Taxonomy" id="5801"/>
    <lineage>
        <taxon>Eukaryota</taxon>
        <taxon>Sar</taxon>
        <taxon>Alveolata</taxon>
        <taxon>Apicomplexa</taxon>
        <taxon>Conoidasida</taxon>
        <taxon>Coccidia</taxon>
        <taxon>Eucoccidiorida</taxon>
        <taxon>Eimeriorina</taxon>
        <taxon>Eimeriidae</taxon>
        <taxon>Eimeria</taxon>
    </lineage>
</organism>
<proteinExistence type="predicted"/>
<keyword evidence="3" id="KW-1185">Reference proteome</keyword>
<dbReference type="RefSeq" id="XP_013246583.1">
    <property type="nucleotide sequence ID" value="XM_013391129.1"/>
</dbReference>
<evidence type="ECO:0000256" key="1">
    <source>
        <dbReference type="SAM" id="MobiDB-lite"/>
    </source>
</evidence>
<dbReference type="Proteomes" id="UP000018050">
    <property type="component" value="Unassembled WGS sequence"/>
</dbReference>
<feature type="region of interest" description="Disordered" evidence="1">
    <location>
        <begin position="1"/>
        <end position="116"/>
    </location>
</feature>
<gene>
    <name evidence="2" type="ORF">EAH_00052600</name>
</gene>
<reference evidence="2" key="1">
    <citation type="submission" date="2013-10" db="EMBL/GenBank/DDBJ databases">
        <title>Genomic analysis of the causative agents of coccidiosis in chickens.</title>
        <authorList>
            <person name="Reid A.J."/>
            <person name="Blake D."/>
            <person name="Billington K."/>
            <person name="Browne H."/>
            <person name="Dunn M."/>
            <person name="Hung S."/>
            <person name="Kawahara F."/>
            <person name="Miranda-Saavedra D."/>
            <person name="Mourier T."/>
            <person name="Nagra H."/>
            <person name="Otto T.D."/>
            <person name="Rawlings N."/>
            <person name="Sanchez A."/>
            <person name="Sanders M."/>
            <person name="Subramaniam C."/>
            <person name="Tay Y."/>
            <person name="Dear P."/>
            <person name="Doerig C."/>
            <person name="Gruber A."/>
            <person name="Parkinson J."/>
            <person name="Shirley M."/>
            <person name="Wan K.L."/>
            <person name="Berriman M."/>
            <person name="Tomley F."/>
            <person name="Pain A."/>
        </authorList>
    </citation>
    <scope>NUCLEOTIDE SEQUENCE [LARGE SCALE GENOMIC DNA]</scope>
    <source>
        <strain evidence="2">Houghton</strain>
    </source>
</reference>